<dbReference type="PRINTS" id="PR00714">
    <property type="entry name" value="MAN6PISMRASE"/>
</dbReference>
<dbReference type="Gene3D" id="2.60.120.10">
    <property type="entry name" value="Jelly Rolls"/>
    <property type="match status" value="2"/>
</dbReference>
<dbReference type="PANTHER" id="PTHR10309">
    <property type="entry name" value="MANNOSE-6-PHOSPHATE ISOMERASE"/>
    <property type="match status" value="1"/>
</dbReference>
<feature type="binding site" evidence="9">
    <location>
        <position position="262"/>
    </location>
    <ligand>
        <name>Zn(2+)</name>
        <dbReference type="ChEBI" id="CHEBI:29105"/>
    </ligand>
</feature>
<feature type="domain" description="Phosphomannose isomerase type I catalytic" evidence="14">
    <location>
        <begin position="2"/>
        <end position="144"/>
    </location>
</feature>
<dbReference type="Pfam" id="PF20511">
    <property type="entry name" value="PMI_typeI_cat"/>
    <property type="match status" value="1"/>
</dbReference>
<feature type="binding site" evidence="9">
    <location>
        <position position="103"/>
    </location>
    <ligand>
        <name>Zn(2+)</name>
        <dbReference type="ChEBI" id="CHEBI:29105"/>
    </ligand>
</feature>
<accession>A0AAN7VNT1</accession>
<evidence type="ECO:0000256" key="5">
    <source>
        <dbReference type="ARBA" id="ARBA00022723"/>
    </source>
</evidence>
<dbReference type="NCBIfam" id="TIGR00218">
    <property type="entry name" value="manA"/>
    <property type="match status" value="1"/>
</dbReference>
<evidence type="ECO:0000256" key="6">
    <source>
        <dbReference type="ARBA" id="ARBA00022833"/>
    </source>
</evidence>
<feature type="binding site" evidence="9">
    <location>
        <position position="101"/>
    </location>
    <ligand>
        <name>Zn(2+)</name>
        <dbReference type="ChEBI" id="CHEBI:29105"/>
    </ligand>
</feature>
<feature type="active site" evidence="8">
    <location>
        <position position="281"/>
    </location>
</feature>
<dbReference type="InterPro" id="IPR018050">
    <property type="entry name" value="Pmannose_isomerase-type1_CS"/>
</dbReference>
<dbReference type="Gene3D" id="1.10.441.10">
    <property type="entry name" value="Phosphomannose Isomerase, domain 2"/>
    <property type="match status" value="1"/>
</dbReference>
<comment type="catalytic activity">
    <reaction evidence="1 10">
        <text>D-mannose 6-phosphate = D-fructose 6-phosphate</text>
        <dbReference type="Rhea" id="RHEA:12356"/>
        <dbReference type="ChEBI" id="CHEBI:58735"/>
        <dbReference type="ChEBI" id="CHEBI:61527"/>
        <dbReference type="EC" id="5.3.1.8"/>
    </reaction>
</comment>
<dbReference type="EC" id="5.3.1.8" evidence="4 10"/>
<dbReference type="InterPro" id="IPR046456">
    <property type="entry name" value="PMI_typeI_C"/>
</dbReference>
<keyword evidence="17" id="KW-1185">Reference proteome</keyword>
<keyword evidence="5 9" id="KW-0479">Metal-binding</keyword>
<evidence type="ECO:0000259" key="14">
    <source>
        <dbReference type="Pfam" id="PF20511"/>
    </source>
</evidence>
<evidence type="ECO:0000256" key="7">
    <source>
        <dbReference type="ARBA" id="ARBA00023235"/>
    </source>
</evidence>
<comment type="caution">
    <text evidence="16">The sequence shown here is derived from an EMBL/GenBank/DDBJ whole genome shotgun (WGS) entry which is preliminary data.</text>
</comment>
<dbReference type="PANTHER" id="PTHR10309:SF0">
    <property type="entry name" value="MANNOSE-6-PHOSPHATE ISOMERASE"/>
    <property type="match status" value="1"/>
</dbReference>
<evidence type="ECO:0000313" key="16">
    <source>
        <dbReference type="EMBL" id="KAK5647149.1"/>
    </source>
</evidence>
<dbReference type="InterPro" id="IPR014710">
    <property type="entry name" value="RmlC-like_jellyroll"/>
</dbReference>
<dbReference type="GO" id="GO:0008270">
    <property type="term" value="F:zinc ion binding"/>
    <property type="evidence" value="ECO:0007669"/>
    <property type="project" value="InterPro"/>
</dbReference>
<dbReference type="GO" id="GO:0005975">
    <property type="term" value="P:carbohydrate metabolic process"/>
    <property type="evidence" value="ECO:0007669"/>
    <property type="project" value="InterPro"/>
</dbReference>
<proteinExistence type="inferred from homology"/>
<dbReference type="PROSITE" id="PS00965">
    <property type="entry name" value="PMI_I_1"/>
    <property type="match status" value="1"/>
</dbReference>
<evidence type="ECO:0000256" key="4">
    <source>
        <dbReference type="ARBA" id="ARBA00011956"/>
    </source>
</evidence>
<reference evidence="16 17" key="1">
    <citation type="journal article" date="2024" name="Insects">
        <title>An Improved Chromosome-Level Genome Assembly of the Firefly Pyrocoelia pectoralis.</title>
        <authorList>
            <person name="Fu X."/>
            <person name="Meyer-Rochow V.B."/>
            <person name="Ballantyne L."/>
            <person name="Zhu X."/>
        </authorList>
    </citation>
    <scope>NUCLEOTIDE SEQUENCE [LARGE SCALE GENOMIC DNA]</scope>
    <source>
        <strain evidence="16">XCY_ONT2</strain>
    </source>
</reference>
<organism evidence="16 17">
    <name type="scientific">Pyrocoelia pectoralis</name>
    <dbReference type="NCBI Taxonomy" id="417401"/>
    <lineage>
        <taxon>Eukaryota</taxon>
        <taxon>Metazoa</taxon>
        <taxon>Ecdysozoa</taxon>
        <taxon>Arthropoda</taxon>
        <taxon>Hexapoda</taxon>
        <taxon>Insecta</taxon>
        <taxon>Pterygota</taxon>
        <taxon>Neoptera</taxon>
        <taxon>Endopterygota</taxon>
        <taxon>Coleoptera</taxon>
        <taxon>Polyphaga</taxon>
        <taxon>Elateriformia</taxon>
        <taxon>Elateroidea</taxon>
        <taxon>Lampyridae</taxon>
        <taxon>Lampyrinae</taxon>
        <taxon>Pyrocoelia</taxon>
    </lineage>
</organism>
<feature type="domain" description="Phosphomannose isomerase type I C-terminal" evidence="13">
    <location>
        <begin position="321"/>
        <end position="362"/>
    </location>
</feature>
<gene>
    <name evidence="16" type="ORF">RI129_002041</name>
</gene>
<sequence length="403" mass="45698">MELQCNVQTYEWGKLGYDSKVAVLHKLSNPSFEVDDNTPYAELWMGTHGNAPSKVKENGQLLSSLIEEKPQYLGDLVLCRFGNELPFLLKILSINKALSIQAHPSKDIAEELHKSHPEIYKDPNHKPEFTIALTKFEALCGFRPIDEIKGFVKNIRELATIVGVDMAEKFICSNETNEKEMLKQCFRSLMLCPEDFVTHQHKQMLFKFSALDEKTRFDQMAHLFERLSSQFPNDIGCFVIYFLNYVVLQPNQALYLGPNEPHAYLSGDCVECMACSDNIIRAGLTPKYKDVEALCRILTYNSKPAHDQLLQPVREDAFCQLFKPPVPDFAVVRIEIPVNLKSYTLKRRESASILIVINGSGKMAFTNLKAGVVLFIPANEKSEIVDIASDMLMFQAMANVDLF</sequence>
<protein>
    <recommendedName>
        <fullName evidence="4 10">Mannose-6-phosphate isomerase</fullName>
        <ecNumber evidence="4 10">5.3.1.8</ecNumber>
    </recommendedName>
</protein>
<dbReference type="Proteomes" id="UP001329430">
    <property type="component" value="Chromosome 2"/>
</dbReference>
<evidence type="ECO:0000259" key="15">
    <source>
        <dbReference type="Pfam" id="PF20512"/>
    </source>
</evidence>
<dbReference type="GO" id="GO:0004476">
    <property type="term" value="F:mannose-6-phosphate isomerase activity"/>
    <property type="evidence" value="ECO:0007669"/>
    <property type="project" value="UniProtKB-EC"/>
</dbReference>
<dbReference type="GO" id="GO:0005829">
    <property type="term" value="C:cytosol"/>
    <property type="evidence" value="ECO:0007669"/>
    <property type="project" value="TreeGrafter"/>
</dbReference>
<keyword evidence="6 9" id="KW-0862">Zinc</keyword>
<dbReference type="PIRSF" id="PIRSF001480">
    <property type="entry name" value="Mannose-6-phosphate_isomerase"/>
    <property type="match status" value="1"/>
</dbReference>
<comment type="cofactor">
    <cofactor evidence="9 10">
        <name>Zn(2+)</name>
        <dbReference type="ChEBI" id="CHEBI:29105"/>
    </cofactor>
    <text evidence="9 10">Binds 1 zinc ion per subunit.</text>
</comment>
<name>A0AAN7VNT1_9COLE</name>
<evidence type="ECO:0000259" key="13">
    <source>
        <dbReference type="Pfam" id="PF01238"/>
    </source>
</evidence>
<dbReference type="Pfam" id="PF01238">
    <property type="entry name" value="PMI_typeI_C"/>
    <property type="match status" value="1"/>
</dbReference>
<evidence type="ECO:0000256" key="3">
    <source>
        <dbReference type="ARBA" id="ARBA00010772"/>
    </source>
</evidence>
<dbReference type="InterPro" id="IPR001250">
    <property type="entry name" value="Man6P_Isoase-1"/>
</dbReference>
<dbReference type="SUPFAM" id="SSF51182">
    <property type="entry name" value="RmlC-like cupins"/>
    <property type="match status" value="1"/>
</dbReference>
<evidence type="ECO:0000256" key="8">
    <source>
        <dbReference type="PIRSR" id="PIRSR001480-1"/>
    </source>
</evidence>
<dbReference type="Pfam" id="PF20512">
    <property type="entry name" value="PMI_typeI_hel"/>
    <property type="match status" value="1"/>
</dbReference>
<comment type="similarity">
    <text evidence="3 11">Belongs to the mannose-6-phosphate isomerase type 1 family.</text>
</comment>
<feature type="binding site" evidence="9">
    <location>
        <position position="128"/>
    </location>
    <ligand>
        <name>Zn(2+)</name>
        <dbReference type="ChEBI" id="CHEBI:29105"/>
    </ligand>
</feature>
<dbReference type="InterPro" id="IPR016305">
    <property type="entry name" value="Mannose-6-P_Isomerase"/>
</dbReference>
<evidence type="ECO:0000256" key="9">
    <source>
        <dbReference type="PIRSR" id="PIRSR001480-2"/>
    </source>
</evidence>
<evidence type="ECO:0000313" key="17">
    <source>
        <dbReference type="Proteomes" id="UP001329430"/>
    </source>
</evidence>
<dbReference type="InterPro" id="IPR046457">
    <property type="entry name" value="PMI_typeI_cat"/>
</dbReference>
<dbReference type="InterPro" id="IPR011051">
    <property type="entry name" value="RmlC_Cupin_sf"/>
</dbReference>
<evidence type="ECO:0000256" key="12">
    <source>
        <dbReference type="RuleBase" id="RU004248"/>
    </source>
</evidence>
<dbReference type="AlphaFoldDB" id="A0AAN7VNT1"/>
<dbReference type="PROSITE" id="PS00966">
    <property type="entry name" value="PMI_I_2"/>
    <property type="match status" value="1"/>
</dbReference>
<dbReference type="GO" id="GO:0009298">
    <property type="term" value="P:GDP-mannose biosynthetic process"/>
    <property type="evidence" value="ECO:0007669"/>
    <property type="project" value="InterPro"/>
</dbReference>
<feature type="domain" description="Phosphomannose isomerase type I helical insertion" evidence="15">
    <location>
        <begin position="174"/>
        <end position="243"/>
    </location>
</feature>
<keyword evidence="7 10" id="KW-0413">Isomerase</keyword>
<evidence type="ECO:0000256" key="11">
    <source>
        <dbReference type="RuleBase" id="RU004189"/>
    </source>
</evidence>
<comment type="pathway">
    <text evidence="2 12">Nucleotide-sugar biosynthesis; GDP-alpha-D-mannose biosynthesis; alpha-D-mannose 1-phosphate from D-fructose 6-phosphate: step 1/2.</text>
</comment>
<evidence type="ECO:0000256" key="1">
    <source>
        <dbReference type="ARBA" id="ARBA00000757"/>
    </source>
</evidence>
<evidence type="ECO:0000256" key="10">
    <source>
        <dbReference type="RuleBase" id="RU000611"/>
    </source>
</evidence>
<dbReference type="CDD" id="cd07011">
    <property type="entry name" value="cupin_PMI_type_I_N"/>
    <property type="match status" value="1"/>
</dbReference>
<dbReference type="InterPro" id="IPR046458">
    <property type="entry name" value="PMI_typeI_hel"/>
</dbReference>
<dbReference type="FunFam" id="2.60.120.10:FF:000044">
    <property type="entry name" value="Mannose-6-phosphate isomerase"/>
    <property type="match status" value="1"/>
</dbReference>
<evidence type="ECO:0000256" key="2">
    <source>
        <dbReference type="ARBA" id="ARBA00004666"/>
    </source>
</evidence>
<dbReference type="EMBL" id="JAVRBK010000002">
    <property type="protein sequence ID" value="KAK5647149.1"/>
    <property type="molecule type" value="Genomic_DNA"/>
</dbReference>